<organism evidence="1 2">
    <name type="scientific">Pluteus cervinus</name>
    <dbReference type="NCBI Taxonomy" id="181527"/>
    <lineage>
        <taxon>Eukaryota</taxon>
        <taxon>Fungi</taxon>
        <taxon>Dikarya</taxon>
        <taxon>Basidiomycota</taxon>
        <taxon>Agaricomycotina</taxon>
        <taxon>Agaricomycetes</taxon>
        <taxon>Agaricomycetidae</taxon>
        <taxon>Agaricales</taxon>
        <taxon>Pluteineae</taxon>
        <taxon>Pluteaceae</taxon>
        <taxon>Pluteus</taxon>
    </lineage>
</organism>
<reference evidence="1 2" key="1">
    <citation type="journal article" date="2019" name="Nat. Ecol. Evol.">
        <title>Megaphylogeny resolves global patterns of mushroom evolution.</title>
        <authorList>
            <person name="Varga T."/>
            <person name="Krizsan K."/>
            <person name="Foldi C."/>
            <person name="Dima B."/>
            <person name="Sanchez-Garcia M."/>
            <person name="Sanchez-Ramirez S."/>
            <person name="Szollosi G.J."/>
            <person name="Szarkandi J.G."/>
            <person name="Papp V."/>
            <person name="Albert L."/>
            <person name="Andreopoulos W."/>
            <person name="Angelini C."/>
            <person name="Antonin V."/>
            <person name="Barry K.W."/>
            <person name="Bougher N.L."/>
            <person name="Buchanan P."/>
            <person name="Buyck B."/>
            <person name="Bense V."/>
            <person name="Catcheside P."/>
            <person name="Chovatia M."/>
            <person name="Cooper J."/>
            <person name="Damon W."/>
            <person name="Desjardin D."/>
            <person name="Finy P."/>
            <person name="Geml J."/>
            <person name="Haridas S."/>
            <person name="Hughes K."/>
            <person name="Justo A."/>
            <person name="Karasinski D."/>
            <person name="Kautmanova I."/>
            <person name="Kiss B."/>
            <person name="Kocsube S."/>
            <person name="Kotiranta H."/>
            <person name="LaButti K.M."/>
            <person name="Lechner B.E."/>
            <person name="Liimatainen K."/>
            <person name="Lipzen A."/>
            <person name="Lukacs Z."/>
            <person name="Mihaltcheva S."/>
            <person name="Morgado L.N."/>
            <person name="Niskanen T."/>
            <person name="Noordeloos M.E."/>
            <person name="Ohm R.A."/>
            <person name="Ortiz-Santana B."/>
            <person name="Ovrebo C."/>
            <person name="Racz N."/>
            <person name="Riley R."/>
            <person name="Savchenko A."/>
            <person name="Shiryaev A."/>
            <person name="Soop K."/>
            <person name="Spirin V."/>
            <person name="Szebenyi C."/>
            <person name="Tomsovsky M."/>
            <person name="Tulloss R.E."/>
            <person name="Uehling J."/>
            <person name="Grigoriev I.V."/>
            <person name="Vagvolgyi C."/>
            <person name="Papp T."/>
            <person name="Martin F.M."/>
            <person name="Miettinen O."/>
            <person name="Hibbett D.S."/>
            <person name="Nagy L.G."/>
        </authorList>
    </citation>
    <scope>NUCLEOTIDE SEQUENCE [LARGE SCALE GENOMIC DNA]</scope>
    <source>
        <strain evidence="1 2">NL-1719</strain>
    </source>
</reference>
<gene>
    <name evidence="1" type="ORF">BDN72DRAFT_225444</name>
</gene>
<evidence type="ECO:0000313" key="1">
    <source>
        <dbReference type="EMBL" id="TFK76231.1"/>
    </source>
</evidence>
<proteinExistence type="predicted"/>
<sequence length="283" mass="31978">MLAESSSPIERLSEALGLSELPSHFATVVASFLGFLFIHQVIAPFLSRKLFPVAYGEKLKGRLGKNTWAIHVVSQIHILIVVPLALWNISQEPEGHLSVREKAYLWTDASGTLHGIISGYFLWDSLDAIVHTIDVGFVAHGISCFLVYFLSFRPFLAYVGRRFILWETSTFFLNIHWFLDKTGRTGTTFQLVNGFILLATFFGIRIVYGSMISLELYSILSEVKDEVPPVYLLVYGVGNGLLQCLNWFWFSKMIAALRKRFEKTEQTANGAPSGEHQRLLGWQ</sequence>
<keyword evidence="2" id="KW-1185">Reference proteome</keyword>
<dbReference type="Proteomes" id="UP000308600">
    <property type="component" value="Unassembled WGS sequence"/>
</dbReference>
<protein>
    <submittedName>
        <fullName evidence="1">Uncharacterized protein</fullName>
    </submittedName>
</protein>
<accession>A0ACD3BEY8</accession>
<dbReference type="EMBL" id="ML208260">
    <property type="protein sequence ID" value="TFK76231.1"/>
    <property type="molecule type" value="Genomic_DNA"/>
</dbReference>
<name>A0ACD3BEY8_9AGAR</name>
<evidence type="ECO:0000313" key="2">
    <source>
        <dbReference type="Proteomes" id="UP000308600"/>
    </source>
</evidence>